<dbReference type="FunFam" id="3.40.605.10:FF:000007">
    <property type="entry name" value="NAD/NADP-dependent betaine aldehyde dehydrogenase"/>
    <property type="match status" value="1"/>
</dbReference>
<evidence type="ECO:0000313" key="6">
    <source>
        <dbReference type="EMBL" id="GGW38738.1"/>
    </source>
</evidence>
<dbReference type="InterPro" id="IPR016161">
    <property type="entry name" value="Ald_DH/histidinol_DH"/>
</dbReference>
<organism evidence="6 7">
    <name type="scientific">Gemmobacter lanyuensis</name>
    <dbReference type="NCBI Taxonomy" id="1054497"/>
    <lineage>
        <taxon>Bacteria</taxon>
        <taxon>Pseudomonadati</taxon>
        <taxon>Pseudomonadota</taxon>
        <taxon>Alphaproteobacteria</taxon>
        <taxon>Rhodobacterales</taxon>
        <taxon>Paracoccaceae</taxon>
        <taxon>Gemmobacter</taxon>
    </lineage>
</organism>
<evidence type="ECO:0000256" key="2">
    <source>
        <dbReference type="ARBA" id="ARBA00023002"/>
    </source>
</evidence>
<protein>
    <submittedName>
        <fullName evidence="6">NAD-dependent succinate-semialdehyde dehydrogenase</fullName>
    </submittedName>
</protein>
<dbReference type="InterPro" id="IPR029510">
    <property type="entry name" value="Ald_DH_CS_GLU"/>
</dbReference>
<name>A0A918J0R0_9RHOB</name>
<dbReference type="AlphaFoldDB" id="A0A918J0R0"/>
<reference evidence="6" key="1">
    <citation type="journal article" date="2014" name="Int. J. Syst. Evol. Microbiol.">
        <title>Complete genome sequence of Corynebacterium casei LMG S-19264T (=DSM 44701T), isolated from a smear-ripened cheese.</title>
        <authorList>
            <consortium name="US DOE Joint Genome Institute (JGI-PGF)"/>
            <person name="Walter F."/>
            <person name="Albersmeier A."/>
            <person name="Kalinowski J."/>
            <person name="Ruckert C."/>
        </authorList>
    </citation>
    <scope>NUCLEOTIDE SEQUENCE</scope>
    <source>
        <strain evidence="6">KCTC 23714</strain>
    </source>
</reference>
<evidence type="ECO:0000313" key="7">
    <source>
        <dbReference type="Proteomes" id="UP000628984"/>
    </source>
</evidence>
<evidence type="ECO:0000256" key="3">
    <source>
        <dbReference type="PROSITE-ProRule" id="PRU10007"/>
    </source>
</evidence>
<dbReference type="InterPro" id="IPR015590">
    <property type="entry name" value="Aldehyde_DH_dom"/>
</dbReference>
<feature type="active site" evidence="3">
    <location>
        <position position="250"/>
    </location>
</feature>
<dbReference type="GO" id="GO:0009450">
    <property type="term" value="P:gamma-aminobutyric acid catabolic process"/>
    <property type="evidence" value="ECO:0007669"/>
    <property type="project" value="TreeGrafter"/>
</dbReference>
<dbReference type="GO" id="GO:0004777">
    <property type="term" value="F:succinate-semialdehyde dehydrogenase (NAD+) activity"/>
    <property type="evidence" value="ECO:0007669"/>
    <property type="project" value="TreeGrafter"/>
</dbReference>
<sequence>MIYAGFGLYIGGTWCAASGGATAPVFSPVTEQPLGQCPVASAADTAAAIEAAARGLAVWSATPAFDRAEALHRIADEMTRRADEAARMISTETGKPIAQAGREWGLSIDQFRWYAEEARRIYGRIVESRVPNGRFEVHHEPVGIVAAFTAWNFPAALIARKVAPALAAGCSVILRPSSQTPGVAMVMVDCIRAGTLPAGAVNLIIGPTAATYAPLMADKRVRKVSLTGSTRVGQQMIRDAAATLKKVSMELGGNAPVILHEDCDLEAALDLCVPTKFANAGQVCVTGDRFYVHESLQDAFVEGFVRRARAIRLGDGLDPAVGMGPLINAGRLAEMERIVSGALAAGAQLATGGQRAPGFNTGHFFEPTVLTHCTDDMPVMAEENFGPIAAISAFRTEDEALARANASDMGLSAYAFTRSPARARRMVAGLKAGMVGINSFAMAASEAPFGGTNHSGMGREGGAEGIRDYLDVKSSQMVWA</sequence>
<feature type="domain" description="Aldehyde dehydrogenase" evidence="5">
    <location>
        <begin position="14"/>
        <end position="474"/>
    </location>
</feature>
<dbReference type="EMBL" id="BMYQ01000010">
    <property type="protein sequence ID" value="GGW38738.1"/>
    <property type="molecule type" value="Genomic_DNA"/>
</dbReference>
<accession>A0A918J0R0</accession>
<evidence type="ECO:0000256" key="1">
    <source>
        <dbReference type="ARBA" id="ARBA00009986"/>
    </source>
</evidence>
<dbReference type="InterPro" id="IPR050740">
    <property type="entry name" value="Aldehyde_DH_Superfamily"/>
</dbReference>
<reference evidence="6" key="2">
    <citation type="submission" date="2020-09" db="EMBL/GenBank/DDBJ databases">
        <authorList>
            <person name="Sun Q."/>
            <person name="Kim S."/>
        </authorList>
    </citation>
    <scope>NUCLEOTIDE SEQUENCE</scope>
    <source>
        <strain evidence="6">KCTC 23714</strain>
    </source>
</reference>
<proteinExistence type="inferred from homology"/>
<evidence type="ECO:0000259" key="5">
    <source>
        <dbReference type="Pfam" id="PF00171"/>
    </source>
</evidence>
<comment type="similarity">
    <text evidence="1 4">Belongs to the aldehyde dehydrogenase family.</text>
</comment>
<dbReference type="PROSITE" id="PS00687">
    <property type="entry name" value="ALDEHYDE_DEHYDR_GLU"/>
    <property type="match status" value="1"/>
</dbReference>
<dbReference type="FunFam" id="3.40.309.10:FF:000009">
    <property type="entry name" value="Aldehyde dehydrogenase A"/>
    <property type="match status" value="1"/>
</dbReference>
<dbReference type="InterPro" id="IPR016163">
    <property type="entry name" value="Ald_DH_C"/>
</dbReference>
<dbReference type="Gene3D" id="3.40.309.10">
    <property type="entry name" value="Aldehyde Dehydrogenase, Chain A, domain 2"/>
    <property type="match status" value="1"/>
</dbReference>
<keyword evidence="2 4" id="KW-0560">Oxidoreductase</keyword>
<dbReference type="RefSeq" id="WP_229804197.1">
    <property type="nucleotide sequence ID" value="NZ_BMYQ01000010.1"/>
</dbReference>
<dbReference type="Gene3D" id="3.40.605.10">
    <property type="entry name" value="Aldehyde Dehydrogenase, Chain A, domain 1"/>
    <property type="match status" value="1"/>
</dbReference>
<gene>
    <name evidence="6" type="primary">gabD</name>
    <name evidence="6" type="ORF">GCM10011452_28910</name>
</gene>
<dbReference type="CDD" id="cd07103">
    <property type="entry name" value="ALDH_F5_SSADH_GabD"/>
    <property type="match status" value="1"/>
</dbReference>
<dbReference type="PANTHER" id="PTHR43353">
    <property type="entry name" value="SUCCINATE-SEMIALDEHYDE DEHYDROGENASE, MITOCHONDRIAL"/>
    <property type="match status" value="1"/>
</dbReference>
<dbReference type="SUPFAM" id="SSF53720">
    <property type="entry name" value="ALDH-like"/>
    <property type="match status" value="1"/>
</dbReference>
<dbReference type="InterPro" id="IPR016162">
    <property type="entry name" value="Ald_DH_N"/>
</dbReference>
<dbReference type="PANTHER" id="PTHR43353:SF5">
    <property type="entry name" value="SUCCINATE-SEMIALDEHYDE DEHYDROGENASE, MITOCHONDRIAL"/>
    <property type="match status" value="1"/>
</dbReference>
<keyword evidence="7" id="KW-1185">Reference proteome</keyword>
<evidence type="ECO:0000256" key="4">
    <source>
        <dbReference type="RuleBase" id="RU003345"/>
    </source>
</evidence>
<dbReference type="Proteomes" id="UP000628984">
    <property type="component" value="Unassembled WGS sequence"/>
</dbReference>
<comment type="caution">
    <text evidence="6">The sequence shown here is derived from an EMBL/GenBank/DDBJ whole genome shotgun (WGS) entry which is preliminary data.</text>
</comment>
<dbReference type="Pfam" id="PF00171">
    <property type="entry name" value="Aldedh"/>
    <property type="match status" value="1"/>
</dbReference>